<protein>
    <submittedName>
        <fullName evidence="4">Histidine kinase</fullName>
    </submittedName>
</protein>
<evidence type="ECO:0000313" key="5">
    <source>
        <dbReference type="Proteomes" id="UP000474175"/>
    </source>
</evidence>
<dbReference type="InterPro" id="IPR003594">
    <property type="entry name" value="HATPase_dom"/>
</dbReference>
<evidence type="ECO:0000256" key="1">
    <source>
        <dbReference type="ARBA" id="ARBA00022553"/>
    </source>
</evidence>
<dbReference type="Gene3D" id="2.60.40.10">
    <property type="entry name" value="Immunoglobulins"/>
    <property type="match status" value="1"/>
</dbReference>
<dbReference type="PROSITE" id="PS50109">
    <property type="entry name" value="HIS_KIN"/>
    <property type="match status" value="1"/>
</dbReference>
<dbReference type="Proteomes" id="UP000474175">
    <property type="component" value="Unassembled WGS sequence"/>
</dbReference>
<dbReference type="EMBL" id="JAAFZH010000017">
    <property type="protein sequence ID" value="NDU98420.1"/>
    <property type="molecule type" value="Genomic_DNA"/>
</dbReference>
<dbReference type="FunFam" id="2.60.40.10:FF:000791">
    <property type="entry name" value="Two-component system sensor histidine kinase/response regulator"/>
    <property type="match status" value="1"/>
</dbReference>
<keyword evidence="4" id="KW-0808">Transferase</keyword>
<dbReference type="InterPro" id="IPR011110">
    <property type="entry name" value="Reg_prop"/>
</dbReference>
<dbReference type="InterPro" id="IPR036890">
    <property type="entry name" value="HATPase_C_sf"/>
</dbReference>
<feature type="domain" description="Histidine kinase" evidence="3">
    <location>
        <begin position="988"/>
        <end position="1076"/>
    </location>
</feature>
<dbReference type="AlphaFoldDB" id="A0A6L9LDB7"/>
<evidence type="ECO:0000259" key="3">
    <source>
        <dbReference type="PROSITE" id="PS50109"/>
    </source>
</evidence>
<dbReference type="Pfam" id="PF02518">
    <property type="entry name" value="HATPase_c"/>
    <property type="match status" value="1"/>
</dbReference>
<dbReference type="CDD" id="cd16917">
    <property type="entry name" value="HATPase_UhpB-NarQ-NarX-like"/>
    <property type="match status" value="1"/>
</dbReference>
<evidence type="ECO:0000313" key="4">
    <source>
        <dbReference type="EMBL" id="NDU98420.1"/>
    </source>
</evidence>
<evidence type="ECO:0000256" key="2">
    <source>
        <dbReference type="SAM" id="Phobius"/>
    </source>
</evidence>
<dbReference type="InterPro" id="IPR015943">
    <property type="entry name" value="WD40/YVTN_repeat-like_dom_sf"/>
</dbReference>
<keyword evidence="2" id="KW-0472">Membrane</keyword>
<dbReference type="InterPro" id="IPR011123">
    <property type="entry name" value="Y_Y_Y"/>
</dbReference>
<keyword evidence="1" id="KW-0597">Phosphoprotein</keyword>
<keyword evidence="2" id="KW-0812">Transmembrane</keyword>
<name>A0A6L9LDB7_9BACT</name>
<keyword evidence="4" id="KW-0418">Kinase</keyword>
<dbReference type="Gene3D" id="3.30.565.10">
    <property type="entry name" value="Histidine kinase-like ATPase, C-terminal domain"/>
    <property type="match status" value="1"/>
</dbReference>
<dbReference type="SUPFAM" id="SSF55874">
    <property type="entry name" value="ATPase domain of HSP90 chaperone/DNA topoisomerase II/histidine kinase"/>
    <property type="match status" value="1"/>
</dbReference>
<dbReference type="SUPFAM" id="SSF63829">
    <property type="entry name" value="Calcium-dependent phosphotriesterase"/>
    <property type="match status" value="2"/>
</dbReference>
<reference evidence="4 5" key="1">
    <citation type="submission" date="2020-02" db="EMBL/GenBank/DDBJ databases">
        <title>Draft genome sequence of two Spirosoma agri KCTC 52727 and Spirosoma terrae KCTC 52035.</title>
        <authorList>
            <person name="Rojas J."/>
            <person name="Ambika Manirajan B."/>
            <person name="Suarez C."/>
            <person name="Ratering S."/>
            <person name="Schnell S."/>
        </authorList>
    </citation>
    <scope>NUCLEOTIDE SEQUENCE [LARGE SCALE GENOMIC DNA]</scope>
    <source>
        <strain evidence="4 5">KCTC 52035</strain>
    </source>
</reference>
<comment type="caution">
    <text evidence="4">The sequence shown here is derived from an EMBL/GenBank/DDBJ whole genome shotgun (WGS) entry which is preliminary data.</text>
</comment>
<keyword evidence="2" id="KW-1133">Transmembrane helix</keyword>
<keyword evidence="5" id="KW-1185">Reference proteome</keyword>
<dbReference type="Pfam" id="PF07495">
    <property type="entry name" value="Y_Y_Y"/>
    <property type="match status" value="1"/>
</dbReference>
<sequence length="1090" mass="123928">MIRPLLSKAIYLVCLLGALNQLVWSQSTYRSATSNFRTSHISVDNGLTQGSVYYMFKDSRSFLWFGTQDGLNRYDGHHFHTYRPAIGERGLPKPGAIRGINISGIIEDPNGNLWIGTEEGLNRYDRQRDQFDCFLATGADKKERTSRTLPFFVDKTELLYLSDVEGLVRFDYHNQRKTSLNASLRPSKEYDLSSSTTRTAQGDVWVHAPKGLARYNIQSRTLSYYFSGRPDNRFGPVHTVFSFFIDSDNIAWLGTANSLIRFDYQNNTFDTYSQTGNQPISNIYSIAPDQRGRLWLGTQRNGVLYFDKRSRLFGQANCFIDDTRRLSEFEIRKVFADNLGIIWANVDPDGIACITPDAFLFDGVMKRQFSDDLPAEQKLSNYAIRGFLEERFDRLWIVTEEGINILDPRTNRVVQRYFNSPASGSITTHKFVRCLYRDTLRRIWVGVRGGVLAFKSKEQSFESIPFPAGMSEVVDNYARNLTSINDSTLIAATEDGLYSLNTSRRIWKKLPELSGQNIFSVWYDTSLRQLWIGTYLNGYYRYQLPASPGAPWQLIRSGLKGNMVLHIRPDTVRRTMWLATDRGLAALKPATGKIRLYAEQQGLANSFVYGSLADVKGHVWMSTNRGLSRLDLTTGTIKNFTPSDGLQGNEFNGNAFVRLANGELLFGGVKGFNRFRPDVYRNSSFGPNVHIYSLTVNEEPFVSDRYVGETEKIALNHNQNTLSMEFAALDYYSDGQNNYQYQLTNYDDHWVSAGERNYVRYANLPPGDYVFQVKAANRDGHWSSRIRKLAIHIEPPFWQTFPFYLVSMLAIGLLTLAWVRQREHAIRMQETERLRLAYDIQEQVKKDIARDLHDEIGTRLATLKLYTTRLVQYINESPAEVAPSGRSARVMDRAGVTLLKDNIFTLINNIIGDVRNLLRKLNPQTLEKYGYVAAVEELFSRINATGSMNMHLTLANAPGESTLLNADPSEGDSKNTADRLPADTEVMLYRITQELVSNSLKHANARQIDLVVQGTADRLMLTYSDDGQGFDYERIRQKTPGLGIGSVESRVAILNGKITWHTQQGVQVQIEIPLGPLPPKNFYDFLARLV</sequence>
<dbReference type="GO" id="GO:0000155">
    <property type="term" value="F:phosphorelay sensor kinase activity"/>
    <property type="evidence" value="ECO:0007669"/>
    <property type="project" value="TreeGrafter"/>
</dbReference>
<dbReference type="InterPro" id="IPR005467">
    <property type="entry name" value="His_kinase_dom"/>
</dbReference>
<proteinExistence type="predicted"/>
<dbReference type="Pfam" id="PF07494">
    <property type="entry name" value="Reg_prop"/>
    <property type="match status" value="2"/>
</dbReference>
<dbReference type="PANTHER" id="PTHR43547:SF2">
    <property type="entry name" value="HYBRID SIGNAL TRANSDUCTION HISTIDINE KINASE C"/>
    <property type="match status" value="1"/>
</dbReference>
<accession>A0A6L9LDB7</accession>
<organism evidence="4 5">
    <name type="scientific">Spirosoma terrae</name>
    <dbReference type="NCBI Taxonomy" id="1968276"/>
    <lineage>
        <taxon>Bacteria</taxon>
        <taxon>Pseudomonadati</taxon>
        <taxon>Bacteroidota</taxon>
        <taxon>Cytophagia</taxon>
        <taxon>Cytophagales</taxon>
        <taxon>Cytophagaceae</taxon>
        <taxon>Spirosoma</taxon>
    </lineage>
</organism>
<feature type="transmembrane region" description="Helical" evidence="2">
    <location>
        <begin position="801"/>
        <end position="819"/>
    </location>
</feature>
<gene>
    <name evidence="4" type="ORF">GK108_26275</name>
</gene>
<dbReference type="PANTHER" id="PTHR43547">
    <property type="entry name" value="TWO-COMPONENT HISTIDINE KINASE"/>
    <property type="match status" value="1"/>
</dbReference>
<dbReference type="Gene3D" id="2.130.10.10">
    <property type="entry name" value="YVTN repeat-like/Quinoprotein amine dehydrogenase"/>
    <property type="match status" value="2"/>
</dbReference>
<dbReference type="RefSeq" id="WP_163954555.1">
    <property type="nucleotide sequence ID" value="NZ_JAAFZH010000017.1"/>
</dbReference>
<dbReference type="SMART" id="SM00387">
    <property type="entry name" value="HATPase_c"/>
    <property type="match status" value="1"/>
</dbReference>
<dbReference type="InterPro" id="IPR013783">
    <property type="entry name" value="Ig-like_fold"/>
</dbReference>